<organism evidence="2 3">
    <name type="scientific">Porphyromonas macacae</name>
    <dbReference type="NCBI Taxonomy" id="28115"/>
    <lineage>
        <taxon>Bacteria</taxon>
        <taxon>Pseudomonadati</taxon>
        <taxon>Bacteroidota</taxon>
        <taxon>Bacteroidia</taxon>
        <taxon>Bacteroidales</taxon>
        <taxon>Porphyromonadaceae</taxon>
        <taxon>Porphyromonas</taxon>
    </lineage>
</organism>
<keyword evidence="1" id="KW-1133">Transmembrane helix</keyword>
<evidence type="ECO:0000256" key="1">
    <source>
        <dbReference type="SAM" id="Phobius"/>
    </source>
</evidence>
<dbReference type="AlphaFoldDB" id="A0A379EBF5"/>
<accession>A0A379EBF5</accession>
<feature type="transmembrane region" description="Helical" evidence="1">
    <location>
        <begin position="20"/>
        <end position="47"/>
    </location>
</feature>
<evidence type="ECO:0000313" key="3">
    <source>
        <dbReference type="Proteomes" id="UP000254263"/>
    </source>
</evidence>
<dbReference type="Proteomes" id="UP000254263">
    <property type="component" value="Unassembled WGS sequence"/>
</dbReference>
<evidence type="ECO:0000313" key="2">
    <source>
        <dbReference type="EMBL" id="SUB93734.1"/>
    </source>
</evidence>
<reference evidence="2 3" key="1">
    <citation type="submission" date="2018-06" db="EMBL/GenBank/DDBJ databases">
        <authorList>
            <consortium name="Pathogen Informatics"/>
            <person name="Doyle S."/>
        </authorList>
    </citation>
    <scope>NUCLEOTIDE SEQUENCE [LARGE SCALE GENOMIC DNA]</scope>
    <source>
        <strain evidence="2 3">NCTC13100</strain>
    </source>
</reference>
<proteinExistence type="predicted"/>
<keyword evidence="1" id="KW-0812">Transmembrane</keyword>
<protein>
    <submittedName>
        <fullName evidence="2">Uncharacterized protein</fullName>
    </submittedName>
</protein>
<name>A0A379EBF5_9PORP</name>
<sequence>MSIISKSMNMVTILNLARELNLGFFSFVFLCGVCRSVIIFQLVIFLYSSGFFKEVKTIFLPEPYRYG</sequence>
<gene>
    <name evidence="2" type="ORF">NCTC13100_01968</name>
</gene>
<dbReference type="EMBL" id="UGTI01000003">
    <property type="protein sequence ID" value="SUB93734.1"/>
    <property type="molecule type" value="Genomic_DNA"/>
</dbReference>
<keyword evidence="1" id="KW-0472">Membrane</keyword>